<dbReference type="RefSeq" id="WP_373654712.1">
    <property type="nucleotide sequence ID" value="NZ_JBGUAW010000002.1"/>
</dbReference>
<dbReference type="Proteomes" id="UP001575181">
    <property type="component" value="Unassembled WGS sequence"/>
</dbReference>
<accession>A0ABV4TRI7</accession>
<dbReference type="Pfam" id="PF10604">
    <property type="entry name" value="Polyketide_cyc2"/>
    <property type="match status" value="1"/>
</dbReference>
<dbReference type="Gene3D" id="3.30.530.20">
    <property type="match status" value="1"/>
</dbReference>
<name>A0ABV4TRI7_9GAMM</name>
<reference evidence="1 2" key="1">
    <citation type="submission" date="2024-08" db="EMBL/GenBank/DDBJ databases">
        <title>Whole-genome sequencing of halo(alkali)philic microorganisms from hypersaline lakes.</title>
        <authorList>
            <person name="Sorokin D.Y."/>
            <person name="Merkel A.Y."/>
            <person name="Messina E."/>
            <person name="Yakimov M."/>
        </authorList>
    </citation>
    <scope>NUCLEOTIDE SEQUENCE [LARGE SCALE GENOMIC DNA]</scope>
    <source>
        <strain evidence="1 2">Cl-TMA</strain>
    </source>
</reference>
<dbReference type="InterPro" id="IPR023393">
    <property type="entry name" value="START-like_dom_sf"/>
</dbReference>
<dbReference type="EMBL" id="JBGUAW010000002">
    <property type="protein sequence ID" value="MFA9459931.1"/>
    <property type="molecule type" value="Genomic_DNA"/>
</dbReference>
<dbReference type="InterPro" id="IPR019587">
    <property type="entry name" value="Polyketide_cyclase/dehydratase"/>
</dbReference>
<gene>
    <name evidence="1" type="ORF">ACERLL_03735</name>
</gene>
<sequence length="157" mass="18225">MPDYDFSSEWRIEAPVQNVWDQIANPPLWPQWWPGCIQAVEVAPHRETGPGRRYRFQWRGRLPYRLPMEIELTEREPPRLLAGTVEGSLAGSAIWRLSGDEAQTRVGFQLAVDVQKPWMKRWVPLTQALFRWNFRTLMEEGRKGLGNQLDAATAPIE</sequence>
<evidence type="ECO:0000313" key="2">
    <source>
        <dbReference type="Proteomes" id="UP001575181"/>
    </source>
</evidence>
<proteinExistence type="predicted"/>
<organism evidence="1 2">
    <name type="scientific">Thiohalorhabdus methylotrophus</name>
    <dbReference type="NCBI Taxonomy" id="3242694"/>
    <lineage>
        <taxon>Bacteria</taxon>
        <taxon>Pseudomonadati</taxon>
        <taxon>Pseudomonadota</taxon>
        <taxon>Gammaproteobacteria</taxon>
        <taxon>Thiohalorhabdales</taxon>
        <taxon>Thiohalorhabdaceae</taxon>
        <taxon>Thiohalorhabdus</taxon>
    </lineage>
</organism>
<protein>
    <submittedName>
        <fullName evidence="1">SRPBCC family protein</fullName>
    </submittedName>
</protein>
<keyword evidence="2" id="KW-1185">Reference proteome</keyword>
<evidence type="ECO:0000313" key="1">
    <source>
        <dbReference type="EMBL" id="MFA9459931.1"/>
    </source>
</evidence>
<comment type="caution">
    <text evidence="1">The sequence shown here is derived from an EMBL/GenBank/DDBJ whole genome shotgun (WGS) entry which is preliminary data.</text>
</comment>
<dbReference type="SUPFAM" id="SSF55961">
    <property type="entry name" value="Bet v1-like"/>
    <property type="match status" value="1"/>
</dbReference>